<feature type="region of interest" description="Disordered" evidence="5">
    <location>
        <begin position="1"/>
        <end position="22"/>
    </location>
</feature>
<evidence type="ECO:0000256" key="2">
    <source>
        <dbReference type="ARBA" id="ARBA00023125"/>
    </source>
</evidence>
<keyword evidence="1" id="KW-0805">Transcription regulation</keyword>
<dbReference type="PRINTS" id="PR00455">
    <property type="entry name" value="HTHTETR"/>
</dbReference>
<name>A0A7W7FRP9_9PSEU</name>
<dbReference type="PANTHER" id="PTHR30055:SF234">
    <property type="entry name" value="HTH-TYPE TRANSCRIPTIONAL REGULATOR BETI"/>
    <property type="match status" value="1"/>
</dbReference>
<dbReference type="SUPFAM" id="SSF46689">
    <property type="entry name" value="Homeodomain-like"/>
    <property type="match status" value="1"/>
</dbReference>
<keyword evidence="8" id="KW-1185">Reference proteome</keyword>
<reference evidence="7 8" key="1">
    <citation type="submission" date="2020-08" db="EMBL/GenBank/DDBJ databases">
        <title>Sequencing the genomes of 1000 actinobacteria strains.</title>
        <authorList>
            <person name="Klenk H.-P."/>
        </authorList>
    </citation>
    <scope>NUCLEOTIDE SEQUENCE [LARGE SCALE GENOMIC DNA]</scope>
    <source>
        <strain evidence="7 8">DSM 44230</strain>
    </source>
</reference>
<dbReference type="EMBL" id="JACHMH010000001">
    <property type="protein sequence ID" value="MBB4676236.1"/>
    <property type="molecule type" value="Genomic_DNA"/>
</dbReference>
<evidence type="ECO:0000256" key="1">
    <source>
        <dbReference type="ARBA" id="ARBA00023015"/>
    </source>
</evidence>
<dbReference type="AlphaFoldDB" id="A0A7W7FRP9"/>
<evidence type="ECO:0000313" key="8">
    <source>
        <dbReference type="Proteomes" id="UP000533598"/>
    </source>
</evidence>
<dbReference type="Gene3D" id="1.10.357.10">
    <property type="entry name" value="Tetracycline Repressor, domain 2"/>
    <property type="match status" value="1"/>
</dbReference>
<dbReference type="Pfam" id="PF00440">
    <property type="entry name" value="TetR_N"/>
    <property type="match status" value="1"/>
</dbReference>
<dbReference type="InterPro" id="IPR023772">
    <property type="entry name" value="DNA-bd_HTH_TetR-type_CS"/>
</dbReference>
<keyword evidence="3" id="KW-0804">Transcription</keyword>
<dbReference type="RefSeq" id="WP_185002087.1">
    <property type="nucleotide sequence ID" value="NZ_BAAAUI010000016.1"/>
</dbReference>
<comment type="caution">
    <text evidence="7">The sequence shown here is derived from an EMBL/GenBank/DDBJ whole genome shotgun (WGS) entry which is preliminary data.</text>
</comment>
<evidence type="ECO:0000259" key="6">
    <source>
        <dbReference type="PROSITE" id="PS50977"/>
    </source>
</evidence>
<organism evidence="7 8">
    <name type="scientific">Crossiella cryophila</name>
    <dbReference type="NCBI Taxonomy" id="43355"/>
    <lineage>
        <taxon>Bacteria</taxon>
        <taxon>Bacillati</taxon>
        <taxon>Actinomycetota</taxon>
        <taxon>Actinomycetes</taxon>
        <taxon>Pseudonocardiales</taxon>
        <taxon>Pseudonocardiaceae</taxon>
        <taxon>Crossiella</taxon>
    </lineage>
</organism>
<dbReference type="InterPro" id="IPR009057">
    <property type="entry name" value="Homeodomain-like_sf"/>
</dbReference>
<dbReference type="InterPro" id="IPR050109">
    <property type="entry name" value="HTH-type_TetR-like_transc_reg"/>
</dbReference>
<dbReference type="InterPro" id="IPR001647">
    <property type="entry name" value="HTH_TetR"/>
</dbReference>
<feature type="domain" description="HTH tetR-type" evidence="6">
    <location>
        <begin position="21"/>
        <end position="80"/>
    </location>
</feature>
<gene>
    <name evidence="7" type="ORF">HNR67_002354</name>
</gene>
<keyword evidence="2 4" id="KW-0238">DNA-binding</keyword>
<accession>A0A7W7FRP9</accession>
<proteinExistence type="predicted"/>
<dbReference type="PROSITE" id="PS01081">
    <property type="entry name" value="HTH_TETR_1"/>
    <property type="match status" value="1"/>
</dbReference>
<sequence length="209" mass="22498">MVVDETGAVRRRRRAPAMSPEQRRTEIIRSTLPLLATHGLNVTTSQIAKAAGIAEGTVFRAFADKTELITACVEAALRVDELVDQLTAIPPEGPLPGRLAAAVGTMDAYFFRMGSVLSTLATTGYRLDDAKHRAQTKQTERLEHLRPVLTAVAGLLGADGARLRVPTEQAVRFLFGLVVSSGLGRAPRQLDQAEIDDVVGFFLHGALTN</sequence>
<feature type="DNA-binding region" description="H-T-H motif" evidence="4">
    <location>
        <begin position="43"/>
        <end position="62"/>
    </location>
</feature>
<evidence type="ECO:0000256" key="3">
    <source>
        <dbReference type="ARBA" id="ARBA00023163"/>
    </source>
</evidence>
<dbReference type="GO" id="GO:0000976">
    <property type="term" value="F:transcription cis-regulatory region binding"/>
    <property type="evidence" value="ECO:0007669"/>
    <property type="project" value="TreeGrafter"/>
</dbReference>
<evidence type="ECO:0000313" key="7">
    <source>
        <dbReference type="EMBL" id="MBB4676236.1"/>
    </source>
</evidence>
<protein>
    <submittedName>
        <fullName evidence="7">AcrR family transcriptional regulator</fullName>
    </submittedName>
</protein>
<dbReference type="GO" id="GO:0003700">
    <property type="term" value="F:DNA-binding transcription factor activity"/>
    <property type="evidence" value="ECO:0007669"/>
    <property type="project" value="TreeGrafter"/>
</dbReference>
<evidence type="ECO:0000256" key="4">
    <source>
        <dbReference type="PROSITE-ProRule" id="PRU00335"/>
    </source>
</evidence>
<evidence type="ECO:0000256" key="5">
    <source>
        <dbReference type="SAM" id="MobiDB-lite"/>
    </source>
</evidence>
<dbReference type="PROSITE" id="PS50977">
    <property type="entry name" value="HTH_TETR_2"/>
    <property type="match status" value="1"/>
</dbReference>
<dbReference type="PANTHER" id="PTHR30055">
    <property type="entry name" value="HTH-TYPE TRANSCRIPTIONAL REGULATOR RUTR"/>
    <property type="match status" value="1"/>
</dbReference>
<dbReference type="Proteomes" id="UP000533598">
    <property type="component" value="Unassembled WGS sequence"/>
</dbReference>